<feature type="transmembrane region" description="Helical" evidence="2">
    <location>
        <begin position="29"/>
        <end position="49"/>
    </location>
</feature>
<feature type="transmembrane region" description="Helical" evidence="2">
    <location>
        <begin position="111"/>
        <end position="130"/>
    </location>
</feature>
<organism evidence="3 4">
    <name type="scientific">Roseovarius halotolerans</name>
    <dbReference type="NCBI Taxonomy" id="505353"/>
    <lineage>
        <taxon>Bacteria</taxon>
        <taxon>Pseudomonadati</taxon>
        <taxon>Pseudomonadota</taxon>
        <taxon>Alphaproteobacteria</taxon>
        <taxon>Rhodobacterales</taxon>
        <taxon>Roseobacteraceae</taxon>
        <taxon>Roseovarius</taxon>
    </lineage>
</organism>
<evidence type="ECO:0008006" key="5">
    <source>
        <dbReference type="Google" id="ProtNLM"/>
    </source>
</evidence>
<evidence type="ECO:0000256" key="1">
    <source>
        <dbReference type="SAM" id="MobiDB-lite"/>
    </source>
</evidence>
<feature type="transmembrane region" description="Helical" evidence="2">
    <location>
        <begin position="150"/>
        <end position="167"/>
    </location>
</feature>
<gene>
    <name evidence="3" type="ORF">ROH8110_02033</name>
</gene>
<feature type="transmembrane region" description="Helical" evidence="2">
    <location>
        <begin position="179"/>
        <end position="197"/>
    </location>
</feature>
<reference evidence="3 4" key="1">
    <citation type="submission" date="2017-03" db="EMBL/GenBank/DDBJ databases">
        <authorList>
            <person name="Afonso C.L."/>
            <person name="Miller P.J."/>
            <person name="Scott M.A."/>
            <person name="Spackman E."/>
            <person name="Goraichik I."/>
            <person name="Dimitrov K.M."/>
            <person name="Suarez D.L."/>
            <person name="Swayne D.E."/>
        </authorList>
    </citation>
    <scope>NUCLEOTIDE SEQUENCE [LARGE SCALE GENOMIC DNA]</scope>
    <source>
        <strain evidence="3 4">CECT 8110</strain>
    </source>
</reference>
<accession>A0A1X6Z2G1</accession>
<feature type="transmembrane region" description="Helical" evidence="2">
    <location>
        <begin position="390"/>
        <end position="419"/>
    </location>
</feature>
<evidence type="ECO:0000313" key="3">
    <source>
        <dbReference type="EMBL" id="SLN38544.1"/>
    </source>
</evidence>
<evidence type="ECO:0000313" key="4">
    <source>
        <dbReference type="Proteomes" id="UP000193207"/>
    </source>
</evidence>
<feature type="transmembrane region" description="Helical" evidence="2">
    <location>
        <begin position="298"/>
        <end position="320"/>
    </location>
</feature>
<protein>
    <recommendedName>
        <fullName evidence="5">O-Antigen ligase</fullName>
    </recommendedName>
</protein>
<keyword evidence="2" id="KW-1133">Transmembrane helix</keyword>
<feature type="transmembrane region" description="Helical" evidence="2">
    <location>
        <begin position="6"/>
        <end position="22"/>
    </location>
</feature>
<evidence type="ECO:0000256" key="2">
    <source>
        <dbReference type="SAM" id="Phobius"/>
    </source>
</evidence>
<keyword evidence="2" id="KW-0812">Transmembrane</keyword>
<feature type="transmembrane region" description="Helical" evidence="2">
    <location>
        <begin position="431"/>
        <end position="458"/>
    </location>
</feature>
<dbReference type="EMBL" id="FWFU01000002">
    <property type="protein sequence ID" value="SLN38544.1"/>
    <property type="molecule type" value="Genomic_DNA"/>
</dbReference>
<proteinExistence type="predicted"/>
<feature type="region of interest" description="Disordered" evidence="1">
    <location>
        <begin position="477"/>
        <end position="518"/>
    </location>
</feature>
<dbReference type="Proteomes" id="UP000193207">
    <property type="component" value="Unassembled WGS sequence"/>
</dbReference>
<dbReference type="AlphaFoldDB" id="A0A1X6Z2G1"/>
<keyword evidence="2" id="KW-0472">Membrane</keyword>
<feature type="transmembrane region" description="Helical" evidence="2">
    <location>
        <begin position="265"/>
        <end position="292"/>
    </location>
</feature>
<name>A0A1X6Z2G1_9RHOB</name>
<sequence>MPSNFAYLALFLWPVVVFILFTKRPVNEALAWSIIAGYMLLPEITAFDLPVLPAWGKQLVPSLFAAIMCYTMLQMHKAHAAGPAVARAPAQRRDVQRTFSIDDFTVQRGRVLFWVLLLLLFGSPFITAITNREPVSEGFRFISGMRIYDSFSMNLDLLVSLLPFFLARRFLASPESHVTLLKVLALACLAYSLLALWEVRMSPRLNREIYGFFGHSWSQHVRYGGYRPILFLNHGIWVAILFTLGVLASAALWRDQLRHGSAGKWLLASLWLLGVLILCKSVGAIAIAFLLLPMLLFFGARMQLMSAALIAATVMTYPILRGADLVPTDRIHSFFSKIDTDRASTLQYRFNAEDLLLERANQKPLAGWGSWGRNRVSNDSGRDAAATDGYWVIVIGVYGWLGYIAQFGLLAAAPVLLAFNKSRLNLSPATVGLTVVLAAALIDLIPNATTSPVVWLLAGALMGRYQTAVAGAKALNPQAARAGTEPRRSSAAPQEVPAMKPEREAPRYPAHVRRPREG</sequence>
<feature type="transmembrane region" description="Helical" evidence="2">
    <location>
        <begin position="55"/>
        <end position="73"/>
    </location>
</feature>
<keyword evidence="4" id="KW-1185">Reference proteome</keyword>
<feature type="transmembrane region" description="Helical" evidence="2">
    <location>
        <begin position="235"/>
        <end position="253"/>
    </location>
</feature>